<reference evidence="1 2" key="1">
    <citation type="submission" date="2015-08" db="EMBL/GenBank/DDBJ databases">
        <title>Emmonsia species relationships and genome sequence.</title>
        <authorList>
            <person name="Cuomo C.A."/>
            <person name="Schwartz I.S."/>
            <person name="Kenyon C."/>
            <person name="De Hoog G.S."/>
            <person name="Govender N.P."/>
            <person name="Botha A."/>
            <person name="Moreno L."/>
            <person name="De Vries M."/>
            <person name="Munoz J.F."/>
            <person name="Stielow J.B."/>
        </authorList>
    </citation>
    <scope>NUCLEOTIDE SEQUENCE [LARGE SCALE GENOMIC DNA]</scope>
    <source>
        <strain evidence="1 2">EI222</strain>
    </source>
</reference>
<gene>
    <name evidence="1" type="ORF">ACJ73_08659</name>
</gene>
<organism evidence="1 2">
    <name type="scientific">Blastomyces percursus</name>
    <dbReference type="NCBI Taxonomy" id="1658174"/>
    <lineage>
        <taxon>Eukaryota</taxon>
        <taxon>Fungi</taxon>
        <taxon>Dikarya</taxon>
        <taxon>Ascomycota</taxon>
        <taxon>Pezizomycotina</taxon>
        <taxon>Eurotiomycetes</taxon>
        <taxon>Eurotiomycetidae</taxon>
        <taxon>Onygenales</taxon>
        <taxon>Ajellomycetaceae</taxon>
        <taxon>Blastomyces</taxon>
    </lineage>
</organism>
<dbReference type="Proteomes" id="UP000242791">
    <property type="component" value="Unassembled WGS sequence"/>
</dbReference>
<accession>A0A1J9PRZ1</accession>
<proteinExistence type="predicted"/>
<dbReference type="EMBL" id="LGTZ01002119">
    <property type="protein sequence ID" value="OJD19185.1"/>
    <property type="molecule type" value="Genomic_DNA"/>
</dbReference>
<keyword evidence="2" id="KW-1185">Reference proteome</keyword>
<feature type="non-terminal residue" evidence="1">
    <location>
        <position position="1"/>
    </location>
</feature>
<dbReference type="AlphaFoldDB" id="A0A1J9PRZ1"/>
<name>A0A1J9PRZ1_9EURO</name>
<evidence type="ECO:0000313" key="2">
    <source>
        <dbReference type="Proteomes" id="UP000242791"/>
    </source>
</evidence>
<sequence>FRQVAVRISTQKEEHPAHAHQVSIAVQIASQELLHRCRDAGEAREEDIHNRDLSRGSVNWRRTTTVKCVHSGVFGGFLKRWYYARYVWSDIYTQYKLTRQTKYAVPYAAFSTRVPNKRTQANRPIPRLIASLAGIQWW</sequence>
<evidence type="ECO:0000313" key="1">
    <source>
        <dbReference type="EMBL" id="OJD19185.1"/>
    </source>
</evidence>
<comment type="caution">
    <text evidence="1">The sequence shown here is derived from an EMBL/GenBank/DDBJ whole genome shotgun (WGS) entry which is preliminary data.</text>
</comment>
<protein>
    <submittedName>
        <fullName evidence="1">Uncharacterized protein</fullName>
    </submittedName>
</protein>
<dbReference type="VEuPathDB" id="FungiDB:ACJ73_08659"/>